<proteinExistence type="predicted"/>
<dbReference type="AntiFam" id="ANF00013">
    <property type="entry name" value="tRNA translation"/>
</dbReference>
<name>A0A383CXS7_9ZZZZ</name>
<reference evidence="1" key="1">
    <citation type="submission" date="2018-05" db="EMBL/GenBank/DDBJ databases">
        <authorList>
            <person name="Lanie J.A."/>
            <person name="Ng W.-L."/>
            <person name="Kazmierczak K.M."/>
            <person name="Andrzejewski T.M."/>
            <person name="Davidsen T.M."/>
            <person name="Wayne K.J."/>
            <person name="Tettelin H."/>
            <person name="Glass J.I."/>
            <person name="Rusch D."/>
            <person name="Podicherti R."/>
            <person name="Tsui H.-C.T."/>
            <person name="Winkler M.E."/>
        </authorList>
    </citation>
    <scope>NUCLEOTIDE SEQUENCE</scope>
</reference>
<accession>A0A383CXS7</accession>
<evidence type="ECO:0000313" key="1">
    <source>
        <dbReference type="EMBL" id="SVE36438.1"/>
    </source>
</evidence>
<feature type="non-terminal residue" evidence="1">
    <location>
        <position position="1"/>
    </location>
</feature>
<organism evidence="1">
    <name type="scientific">marine metagenome</name>
    <dbReference type="NCBI Taxonomy" id="408172"/>
    <lineage>
        <taxon>unclassified sequences</taxon>
        <taxon>metagenomes</taxon>
        <taxon>ecological metagenomes</taxon>
    </lineage>
</organism>
<protein>
    <submittedName>
        <fullName evidence="1">Uncharacterized protein</fullName>
    </submittedName>
</protein>
<dbReference type="AlphaFoldDB" id="A0A383CXS7"/>
<gene>
    <name evidence="1" type="ORF">METZ01_LOCUS489292</name>
</gene>
<dbReference type="EMBL" id="UINC01212215">
    <property type="protein sequence ID" value="SVE36438.1"/>
    <property type="molecule type" value="Genomic_DNA"/>
</dbReference>
<dbReference type="AntiFam" id="ANF00010">
    <property type="entry name" value="tRNA translation"/>
</dbReference>
<sequence>GERRPYKAKVGGSIPSAPTRAAGVVVQLVRIPACQAGGRGFESRPLRH</sequence>